<dbReference type="InterPro" id="IPR001460">
    <property type="entry name" value="PCN-bd_Tpept"/>
</dbReference>
<reference evidence="13 14" key="1">
    <citation type="journal article" date="2016" name="Nat. Commun.">
        <title>Thousands of microbial genomes shed light on interconnected biogeochemical processes in an aquifer system.</title>
        <authorList>
            <person name="Anantharaman K."/>
            <person name="Brown C.T."/>
            <person name="Hug L.A."/>
            <person name="Sharon I."/>
            <person name="Castelle C.J."/>
            <person name="Probst A.J."/>
            <person name="Thomas B.C."/>
            <person name="Singh A."/>
            <person name="Wilkins M.J."/>
            <person name="Karaoz U."/>
            <person name="Brodie E.L."/>
            <person name="Williams K.H."/>
            <person name="Hubbard S.S."/>
            <person name="Banfield J.F."/>
        </authorList>
    </citation>
    <scope>NUCLEOTIDE SEQUENCE [LARGE SCALE GENOMIC DNA]</scope>
</reference>
<dbReference type="SUPFAM" id="SSF56519">
    <property type="entry name" value="Penicillin binding protein dimerisation domain"/>
    <property type="match status" value="1"/>
</dbReference>
<evidence type="ECO:0000259" key="12">
    <source>
        <dbReference type="Pfam" id="PF03717"/>
    </source>
</evidence>
<evidence type="ECO:0008006" key="15">
    <source>
        <dbReference type="Google" id="ProtNLM"/>
    </source>
</evidence>
<dbReference type="SUPFAM" id="SSF56601">
    <property type="entry name" value="beta-lactamase/transpeptidase-like"/>
    <property type="match status" value="1"/>
</dbReference>
<dbReference type="GO" id="GO:0005886">
    <property type="term" value="C:plasma membrane"/>
    <property type="evidence" value="ECO:0007669"/>
    <property type="project" value="TreeGrafter"/>
</dbReference>
<keyword evidence="6" id="KW-0573">Peptidoglycan synthesis</keyword>
<dbReference type="InterPro" id="IPR036138">
    <property type="entry name" value="PBP_dimer_sf"/>
</dbReference>
<evidence type="ECO:0000256" key="5">
    <source>
        <dbReference type="ARBA" id="ARBA00022960"/>
    </source>
</evidence>
<dbReference type="Gene3D" id="3.40.710.10">
    <property type="entry name" value="DD-peptidase/beta-lactamase superfamily"/>
    <property type="match status" value="1"/>
</dbReference>
<evidence type="ECO:0000256" key="7">
    <source>
        <dbReference type="ARBA" id="ARBA00022989"/>
    </source>
</evidence>
<gene>
    <name evidence="13" type="ORF">A2876_04990</name>
</gene>
<evidence type="ECO:0000313" key="14">
    <source>
        <dbReference type="Proteomes" id="UP000178176"/>
    </source>
</evidence>
<feature type="domain" description="Penicillin-binding protein transpeptidase" evidence="11">
    <location>
        <begin position="198"/>
        <end position="522"/>
    </location>
</feature>
<dbReference type="InterPro" id="IPR050515">
    <property type="entry name" value="Beta-lactam/transpept"/>
</dbReference>
<dbReference type="InterPro" id="IPR005311">
    <property type="entry name" value="PBP_dimer"/>
</dbReference>
<evidence type="ECO:0000313" key="13">
    <source>
        <dbReference type="EMBL" id="OGC93230.1"/>
    </source>
</evidence>
<comment type="caution">
    <text evidence="13">The sequence shown here is derived from an EMBL/GenBank/DDBJ whole genome shotgun (WGS) entry which is preliminary data.</text>
</comment>
<keyword evidence="8 10" id="KW-0472">Membrane</keyword>
<dbReference type="GO" id="GO:0071555">
    <property type="term" value="P:cell wall organization"/>
    <property type="evidence" value="ECO:0007669"/>
    <property type="project" value="TreeGrafter"/>
</dbReference>
<feature type="domain" description="Penicillin-binding protein dimerisation" evidence="12">
    <location>
        <begin position="97"/>
        <end position="164"/>
    </location>
</feature>
<evidence type="ECO:0000256" key="8">
    <source>
        <dbReference type="ARBA" id="ARBA00023136"/>
    </source>
</evidence>
<sequence>MKKFRPGVSFGDFVVKDMAAARSRIKEEGQRDFRRGWLIWLGVVLAIGTLVVRLVDLQLIQGERFRVLADENRIKQIVLPAPRGKIVDRKGGVMTPGSETSAHVIGYLGQVKEDEVGLLTQGGKYHAGSLVGRTGLEEQYESVLKGIDGGLIVEVDTQGEVVRRMGRKEPIAGKDVQVTLDGGLQDAAYTAVKEKKAGVVVSDPRNGEVLALVSSPSFDPNEVSAKFDVLSSQEDLPFFNRAISGAYAPGSTFKMITTIAAIESGKVEPRYTYNDSGIIIVGPYKYTNWYFTKRGGMEGVVGFSRAITRSTDTFFYKIGELTGPGKIVEWARKLGLGEKTEVDLAGESPGWLPEPTEKGWYLGNTYHLAIGQEDTLATPLQINVMTNTLANGGRKCKPHLVSNNDQCFDVQISGEILEIIKKGMVGACSPGGTAFPFFDWNEAALVNRGSASFAKASEGQSLPVIACKTGTAEYVAETGVLRTHGWLTAYAPADNPEISATVVIEGGGEGSDVAAPVVRKIFAEYFGVEDRYPYGSIRGQGE</sequence>
<evidence type="ECO:0000256" key="6">
    <source>
        <dbReference type="ARBA" id="ARBA00022984"/>
    </source>
</evidence>
<keyword evidence="4 10" id="KW-0812">Transmembrane</keyword>
<dbReference type="Gene3D" id="3.90.1310.10">
    <property type="entry name" value="Penicillin-binding protein 2a (Domain 2)"/>
    <property type="match status" value="1"/>
</dbReference>
<name>A0A1F4YGU3_9BACT</name>
<dbReference type="Pfam" id="PF03717">
    <property type="entry name" value="PBP_dimer"/>
    <property type="match status" value="1"/>
</dbReference>
<dbReference type="GO" id="GO:0008658">
    <property type="term" value="F:penicillin binding"/>
    <property type="evidence" value="ECO:0007669"/>
    <property type="project" value="InterPro"/>
</dbReference>
<keyword evidence="9" id="KW-0961">Cell wall biogenesis/degradation</keyword>
<dbReference type="AlphaFoldDB" id="A0A1F4YGU3"/>
<comment type="subcellular location">
    <subcellularLocation>
        <location evidence="2">Cell membrane</location>
    </subcellularLocation>
    <subcellularLocation>
        <location evidence="1">Membrane</location>
        <topology evidence="1">Single-pass membrane protein</topology>
    </subcellularLocation>
</comment>
<proteinExistence type="predicted"/>
<evidence type="ECO:0000259" key="11">
    <source>
        <dbReference type="Pfam" id="PF00905"/>
    </source>
</evidence>
<dbReference type="EMBL" id="MEXH01000001">
    <property type="protein sequence ID" value="OGC93230.1"/>
    <property type="molecule type" value="Genomic_DNA"/>
</dbReference>
<dbReference type="Proteomes" id="UP000178176">
    <property type="component" value="Unassembled WGS sequence"/>
</dbReference>
<evidence type="ECO:0000256" key="2">
    <source>
        <dbReference type="ARBA" id="ARBA00004236"/>
    </source>
</evidence>
<protein>
    <recommendedName>
        <fullName evidence="15">Penicillin-binding protein 2</fullName>
    </recommendedName>
</protein>
<evidence type="ECO:0000256" key="4">
    <source>
        <dbReference type="ARBA" id="ARBA00022692"/>
    </source>
</evidence>
<dbReference type="PANTHER" id="PTHR30627">
    <property type="entry name" value="PEPTIDOGLYCAN D,D-TRANSPEPTIDASE"/>
    <property type="match status" value="1"/>
</dbReference>
<evidence type="ECO:0000256" key="1">
    <source>
        <dbReference type="ARBA" id="ARBA00004167"/>
    </source>
</evidence>
<organism evidence="13 14">
    <name type="scientific">Candidatus Amesbacteria bacterium RIFCSPHIGHO2_01_FULL_48_32b</name>
    <dbReference type="NCBI Taxonomy" id="1797253"/>
    <lineage>
        <taxon>Bacteria</taxon>
        <taxon>Candidatus Amesiibacteriota</taxon>
    </lineage>
</organism>
<accession>A0A1F4YGU3</accession>
<evidence type="ECO:0000256" key="9">
    <source>
        <dbReference type="ARBA" id="ARBA00023316"/>
    </source>
</evidence>
<evidence type="ECO:0000256" key="3">
    <source>
        <dbReference type="ARBA" id="ARBA00022475"/>
    </source>
</evidence>
<keyword evidence="7 10" id="KW-1133">Transmembrane helix</keyword>
<evidence type="ECO:0000256" key="10">
    <source>
        <dbReference type="SAM" id="Phobius"/>
    </source>
</evidence>
<dbReference type="InterPro" id="IPR012338">
    <property type="entry name" value="Beta-lactam/transpept-like"/>
</dbReference>
<keyword evidence="5" id="KW-0133">Cell shape</keyword>
<feature type="transmembrane region" description="Helical" evidence="10">
    <location>
        <begin position="37"/>
        <end position="55"/>
    </location>
</feature>
<dbReference type="Pfam" id="PF00905">
    <property type="entry name" value="Transpeptidase"/>
    <property type="match status" value="1"/>
</dbReference>
<keyword evidence="3" id="KW-1003">Cell membrane</keyword>
<dbReference type="PANTHER" id="PTHR30627:SF2">
    <property type="entry name" value="PEPTIDOGLYCAN D,D-TRANSPEPTIDASE MRDA"/>
    <property type="match status" value="1"/>
</dbReference>